<gene>
    <name evidence="1" type="ORF">K7X08_009497</name>
</gene>
<dbReference type="Proteomes" id="UP001152561">
    <property type="component" value="Unassembled WGS sequence"/>
</dbReference>
<comment type="caution">
    <text evidence="1">The sequence shown here is derived from an EMBL/GenBank/DDBJ whole genome shotgun (WGS) entry which is preliminary data.</text>
</comment>
<reference evidence="2" key="1">
    <citation type="journal article" date="2023" name="Proc. Natl. Acad. Sci. U.S.A.">
        <title>Genomic and structural basis for evolution of tropane alkaloid biosynthesis.</title>
        <authorList>
            <person name="Wanga Y.-J."/>
            <person name="Taina T."/>
            <person name="Yua J.-Y."/>
            <person name="Lia J."/>
            <person name="Xua B."/>
            <person name="Chenc J."/>
            <person name="D'Auriad J.C."/>
            <person name="Huanga J.-P."/>
            <person name="Huanga S.-X."/>
        </authorList>
    </citation>
    <scope>NUCLEOTIDE SEQUENCE [LARGE SCALE GENOMIC DNA]</scope>
    <source>
        <strain evidence="2">cv. KIB-2019</strain>
    </source>
</reference>
<protein>
    <submittedName>
        <fullName evidence="1">Uncharacterized protein</fullName>
    </submittedName>
</protein>
<accession>A0A9Q1N3W6</accession>
<name>A0A9Q1N3W6_9SOLA</name>
<organism evidence="1 2">
    <name type="scientific">Anisodus acutangulus</name>
    <dbReference type="NCBI Taxonomy" id="402998"/>
    <lineage>
        <taxon>Eukaryota</taxon>
        <taxon>Viridiplantae</taxon>
        <taxon>Streptophyta</taxon>
        <taxon>Embryophyta</taxon>
        <taxon>Tracheophyta</taxon>
        <taxon>Spermatophyta</taxon>
        <taxon>Magnoliopsida</taxon>
        <taxon>eudicotyledons</taxon>
        <taxon>Gunneridae</taxon>
        <taxon>Pentapetalae</taxon>
        <taxon>asterids</taxon>
        <taxon>lamiids</taxon>
        <taxon>Solanales</taxon>
        <taxon>Solanaceae</taxon>
        <taxon>Solanoideae</taxon>
        <taxon>Hyoscyameae</taxon>
        <taxon>Anisodus</taxon>
    </lineage>
</organism>
<evidence type="ECO:0000313" key="2">
    <source>
        <dbReference type="Proteomes" id="UP001152561"/>
    </source>
</evidence>
<sequence length="71" mass="7728">MVLGGHCFSSDQCDVAKSISCIVFRRKLAFVFSLRPPSHRGCAIVLQVSLIVIAIHLCNKFADVIGLANLK</sequence>
<proteinExistence type="predicted"/>
<dbReference type="EMBL" id="JAJAGQ010000001">
    <property type="protein sequence ID" value="KAJ8572986.1"/>
    <property type="molecule type" value="Genomic_DNA"/>
</dbReference>
<keyword evidence="2" id="KW-1185">Reference proteome</keyword>
<dbReference type="AlphaFoldDB" id="A0A9Q1N3W6"/>
<evidence type="ECO:0000313" key="1">
    <source>
        <dbReference type="EMBL" id="KAJ8572986.1"/>
    </source>
</evidence>